<evidence type="ECO:0000256" key="7">
    <source>
        <dbReference type="ARBA" id="ARBA00023136"/>
    </source>
</evidence>
<dbReference type="InterPro" id="IPR003599">
    <property type="entry name" value="Ig_sub"/>
</dbReference>
<feature type="domain" description="Ig-like" evidence="11">
    <location>
        <begin position="246"/>
        <end position="348"/>
    </location>
</feature>
<comment type="subcellular location">
    <subcellularLocation>
        <location evidence="1">Membrane</location>
        <topology evidence="1">Single-pass membrane protein</topology>
    </subcellularLocation>
</comment>
<dbReference type="InterPro" id="IPR056386">
    <property type="entry name" value="Ig_CD22"/>
</dbReference>
<dbReference type="SUPFAM" id="SSF48726">
    <property type="entry name" value="Immunoglobulin"/>
    <property type="match status" value="4"/>
</dbReference>
<keyword evidence="4" id="KW-0430">Lectin</keyword>
<protein>
    <recommendedName>
        <fullName evidence="15">Ig-like domain-containing protein</fullName>
    </recommendedName>
</protein>
<keyword evidence="10" id="KW-0732">Signal</keyword>
<dbReference type="PANTHER" id="PTHR12035">
    <property type="entry name" value="SIALIC ACID BINDING IMMUNOGLOBULIN-LIKE LECTIN"/>
    <property type="match status" value="1"/>
</dbReference>
<dbReference type="AlphaFoldDB" id="A0AAD6AUV1"/>
<evidence type="ECO:0000256" key="3">
    <source>
        <dbReference type="ARBA" id="ARBA00022692"/>
    </source>
</evidence>
<dbReference type="PANTHER" id="PTHR12035:SF128">
    <property type="entry name" value="BRANCHED CHAIN KETO ACID DEHYDROGENASE E1 SUBUNIT BETA,-LIKE-RELATED"/>
    <property type="match status" value="1"/>
</dbReference>
<dbReference type="GO" id="GO:0030246">
    <property type="term" value="F:carbohydrate binding"/>
    <property type="evidence" value="ECO:0007669"/>
    <property type="project" value="UniProtKB-KW"/>
</dbReference>
<feature type="chain" id="PRO_5041998384" description="Ig-like domain-containing protein" evidence="10">
    <location>
        <begin position="19"/>
        <end position="1017"/>
    </location>
</feature>
<dbReference type="SUPFAM" id="SSF52540">
    <property type="entry name" value="P-loop containing nucleoside triphosphate hydrolases"/>
    <property type="match status" value="1"/>
</dbReference>
<feature type="signal peptide" evidence="10">
    <location>
        <begin position="1"/>
        <end position="18"/>
    </location>
</feature>
<feature type="region of interest" description="Disordered" evidence="9">
    <location>
        <begin position="538"/>
        <end position="563"/>
    </location>
</feature>
<evidence type="ECO:0000256" key="2">
    <source>
        <dbReference type="ARBA" id="ARBA00005429"/>
    </source>
</evidence>
<dbReference type="EMBL" id="JAPTMU010000015">
    <property type="protein sequence ID" value="KAJ4931140.1"/>
    <property type="molecule type" value="Genomic_DNA"/>
</dbReference>
<dbReference type="SMART" id="SM00409">
    <property type="entry name" value="IG"/>
    <property type="match status" value="3"/>
</dbReference>
<evidence type="ECO:0000259" key="12">
    <source>
        <dbReference type="PROSITE" id="PS51716"/>
    </source>
</evidence>
<dbReference type="GO" id="GO:0007155">
    <property type="term" value="P:cell adhesion"/>
    <property type="evidence" value="ECO:0007669"/>
    <property type="project" value="UniProtKB-KW"/>
</dbReference>
<feature type="region of interest" description="Disordered" evidence="9">
    <location>
        <begin position="582"/>
        <end position="613"/>
    </location>
</feature>
<proteinExistence type="inferred from homology"/>
<feature type="domain" description="Ig-like" evidence="11">
    <location>
        <begin position="103"/>
        <end position="204"/>
    </location>
</feature>
<evidence type="ECO:0000313" key="13">
    <source>
        <dbReference type="EMBL" id="KAJ4931140.1"/>
    </source>
</evidence>
<keyword evidence="7" id="KW-0472">Membrane</keyword>
<feature type="domain" description="IRG-type G" evidence="12">
    <location>
        <begin position="674"/>
        <end position="845"/>
    </location>
</feature>
<evidence type="ECO:0000256" key="5">
    <source>
        <dbReference type="ARBA" id="ARBA00022889"/>
    </source>
</evidence>
<name>A0AAD6AUV1_9TELE</name>
<dbReference type="Pfam" id="PF24518">
    <property type="entry name" value="Ig_CD22"/>
    <property type="match status" value="1"/>
</dbReference>
<reference evidence="13" key="1">
    <citation type="submission" date="2022-11" db="EMBL/GenBank/DDBJ databases">
        <title>Chromosome-level genome of Pogonophryne albipinna.</title>
        <authorList>
            <person name="Jo E."/>
        </authorList>
    </citation>
    <scope>NUCLEOTIDE SEQUENCE</scope>
    <source>
        <strain evidence="13">SGF0006</strain>
        <tissue evidence="13">Muscle</tissue>
    </source>
</reference>
<dbReference type="GO" id="GO:0005525">
    <property type="term" value="F:GTP binding"/>
    <property type="evidence" value="ECO:0007669"/>
    <property type="project" value="InterPro"/>
</dbReference>
<gene>
    <name evidence="13" type="ORF">JOQ06_025439</name>
</gene>
<dbReference type="PROSITE" id="PS51716">
    <property type="entry name" value="G_IRG"/>
    <property type="match status" value="1"/>
</dbReference>
<sequence length="1017" mass="110800">MFVLIWGILLSSDITAEAGLCVVIPCSFTTDKSFTPKDIVWYKCDKSESKCGDSDVIFQTKEKNDVQSGFVGRVSLLQPDVSQRNCSIIINDLIESDSGCSDPEALSDDSSSDRGAADHTDLHCSWSLFWTDPKFTWTWRGAGEKDSQITGNITALKTEDLTAVTQSYSSTLTFYPSAEHHNSNVTCEVSFRNNITAEETKALNEKNVVQSGFVGRVSLLEPDVSQRNCSIIINDLTESDSGGSDPEALSDDSSSDRGAATTLTCTAPGLCSGSDPKFTWTWRGAGEKDSQITGNITAFKTENLTAVTQSHNSTLTFNPSAEHHSSNVTCEVSFGNNITAEETEKNVVQSGFVGRVSLLEPDVSQRNCSIIINDLTESDSGGYQFRVINDDNSGFTFTRKTTVTVKALTQKPSVMIPPLTEGQPTTLTCTAPGLCSGSDPKFTWTWRGAGEKDSQITGNITAFKTENLTAVTQSHNSTLTFNPSAEHHSSNVTCEVSFGNNITAEETVTLNVTCKRKQKNSEEIVEILEMISAGEAMQNDGTQDEEAAEGGAVAPPNDDGVPREVEYSNIDFSLLKIKCPNGPEATKETTETEYAEVKRKGERQDDGGQDGEKVEGKVMLLGDKEVEQCMSAEEVEGGMADVFRSLNLIETLKESIDHNKLSEVKDALEDLLISRINLALIGDRGDEKTSFINSLNGLSFGDDGAAPSATPVAPEEVACYPNPKHPDFRLWDLPPLPSTSPFEPEGYMNTVKFPRYNAVFITFTQMPQTNSVRLFLEAQSLQRQTVYFILFASEKFREKSIEEIRKTSLEVLRSQGVTMPKVYVVRPSALEKFDFPGLLQDMERDLPEIRAHAVLLALPTLTSSLVTQKKEAFKALVWAAASLSGGVSAIPVPFVASMVDSSVAVRILTKAQLSLCLDDESVERLARQRGMEPTRLKGMRTCALSVEVTKGEVQQRLAKAQNDLATVSLQLVDMALPRHARSASRSFAAMQQALNCAIDEMAADAEKIVSEALGEGK</sequence>
<dbReference type="InterPro" id="IPR027417">
    <property type="entry name" value="P-loop_NTPase"/>
</dbReference>
<dbReference type="Pfam" id="PF07686">
    <property type="entry name" value="V-set"/>
    <property type="match status" value="1"/>
</dbReference>
<keyword evidence="5" id="KW-0130">Cell adhesion</keyword>
<keyword evidence="3" id="KW-0812">Transmembrane</keyword>
<evidence type="ECO:0000256" key="10">
    <source>
        <dbReference type="SAM" id="SignalP"/>
    </source>
</evidence>
<evidence type="ECO:0000313" key="14">
    <source>
        <dbReference type="Proteomes" id="UP001219934"/>
    </source>
</evidence>
<dbReference type="PROSITE" id="PS50835">
    <property type="entry name" value="IG_LIKE"/>
    <property type="match status" value="3"/>
</dbReference>
<organism evidence="13 14">
    <name type="scientific">Pogonophryne albipinna</name>
    <dbReference type="NCBI Taxonomy" id="1090488"/>
    <lineage>
        <taxon>Eukaryota</taxon>
        <taxon>Metazoa</taxon>
        <taxon>Chordata</taxon>
        <taxon>Craniata</taxon>
        <taxon>Vertebrata</taxon>
        <taxon>Euteleostomi</taxon>
        <taxon>Actinopterygii</taxon>
        <taxon>Neopterygii</taxon>
        <taxon>Teleostei</taxon>
        <taxon>Neoteleostei</taxon>
        <taxon>Acanthomorphata</taxon>
        <taxon>Eupercaria</taxon>
        <taxon>Perciformes</taxon>
        <taxon>Notothenioidei</taxon>
        <taxon>Pogonophryne</taxon>
    </lineage>
</organism>
<evidence type="ECO:0000256" key="4">
    <source>
        <dbReference type="ARBA" id="ARBA00022734"/>
    </source>
</evidence>
<evidence type="ECO:0000259" key="11">
    <source>
        <dbReference type="PROSITE" id="PS50835"/>
    </source>
</evidence>
<dbReference type="InterPro" id="IPR013783">
    <property type="entry name" value="Ig-like_fold"/>
</dbReference>
<dbReference type="Gene3D" id="3.40.50.300">
    <property type="entry name" value="P-loop containing nucleotide triphosphate hydrolases"/>
    <property type="match status" value="1"/>
</dbReference>
<evidence type="ECO:0000256" key="8">
    <source>
        <dbReference type="ARBA" id="ARBA00038361"/>
    </source>
</evidence>
<dbReference type="GO" id="GO:0033691">
    <property type="term" value="F:sialic acid binding"/>
    <property type="evidence" value="ECO:0007669"/>
    <property type="project" value="TreeGrafter"/>
</dbReference>
<comment type="similarity">
    <text evidence="2">Belongs to the TRAFAC class dynamin-like GTPase superfamily. IRG family.</text>
</comment>
<keyword evidence="6" id="KW-1133">Transmembrane helix</keyword>
<dbReference type="GO" id="GO:0005886">
    <property type="term" value="C:plasma membrane"/>
    <property type="evidence" value="ECO:0007669"/>
    <property type="project" value="TreeGrafter"/>
</dbReference>
<comment type="caution">
    <text evidence="13">The sequence shown here is derived from an EMBL/GenBank/DDBJ whole genome shotgun (WGS) entry which is preliminary data.</text>
</comment>
<accession>A0AAD6AUV1</accession>
<dbReference type="InterPro" id="IPR007743">
    <property type="entry name" value="Immunity-related_GTPase-like"/>
</dbReference>
<comment type="similarity">
    <text evidence="8">Belongs to the immunoglobulin superfamily. SIGLEC (sialic acid binding Ig-like lectin) family.</text>
</comment>
<keyword evidence="14" id="KW-1185">Reference proteome</keyword>
<feature type="domain" description="Ig-like" evidence="11">
    <location>
        <begin position="412"/>
        <end position="511"/>
    </location>
</feature>
<dbReference type="InterPro" id="IPR051036">
    <property type="entry name" value="SIGLEC"/>
</dbReference>
<dbReference type="InterPro" id="IPR013106">
    <property type="entry name" value="Ig_V-set"/>
</dbReference>
<feature type="compositionally biased region" description="Basic and acidic residues" evidence="9">
    <location>
        <begin position="585"/>
        <end position="613"/>
    </location>
</feature>
<evidence type="ECO:0000256" key="1">
    <source>
        <dbReference type="ARBA" id="ARBA00004167"/>
    </source>
</evidence>
<dbReference type="Pfam" id="PF05049">
    <property type="entry name" value="IIGP"/>
    <property type="match status" value="1"/>
</dbReference>
<dbReference type="InterPro" id="IPR036179">
    <property type="entry name" value="Ig-like_dom_sf"/>
</dbReference>
<feature type="region of interest" description="Disordered" evidence="9">
    <location>
        <begin position="236"/>
        <end position="259"/>
    </location>
</feature>
<evidence type="ECO:0000256" key="9">
    <source>
        <dbReference type="SAM" id="MobiDB-lite"/>
    </source>
</evidence>
<dbReference type="Proteomes" id="UP001219934">
    <property type="component" value="Unassembled WGS sequence"/>
</dbReference>
<evidence type="ECO:0008006" key="15">
    <source>
        <dbReference type="Google" id="ProtNLM"/>
    </source>
</evidence>
<evidence type="ECO:0000256" key="6">
    <source>
        <dbReference type="ARBA" id="ARBA00022989"/>
    </source>
</evidence>
<dbReference type="InterPro" id="IPR030385">
    <property type="entry name" value="G_IRG_dom"/>
</dbReference>
<dbReference type="Gene3D" id="2.60.40.10">
    <property type="entry name" value="Immunoglobulins"/>
    <property type="match status" value="5"/>
</dbReference>
<dbReference type="InterPro" id="IPR007110">
    <property type="entry name" value="Ig-like_dom"/>
</dbReference>